<evidence type="ECO:0000256" key="2">
    <source>
        <dbReference type="ARBA" id="ARBA00022603"/>
    </source>
</evidence>
<evidence type="ECO:0000256" key="9">
    <source>
        <dbReference type="ARBA" id="ARBA00023159"/>
    </source>
</evidence>
<dbReference type="Gene3D" id="3.40.10.10">
    <property type="entry name" value="DNA Methylphosphotriester Repair Domain"/>
    <property type="match status" value="1"/>
</dbReference>
<comment type="caution">
    <text evidence="13">The sequence shown here is derived from an EMBL/GenBank/DDBJ whole genome shotgun (WGS) entry which is preliminary data.</text>
</comment>
<dbReference type="InterPro" id="IPR016220">
    <property type="entry name" value="Me-P-triester_DNA_alkyl-Trfase"/>
</dbReference>
<name>A0A1R1C0I1_PAEAM</name>
<dbReference type="InterPro" id="IPR018060">
    <property type="entry name" value="HTH_AraC"/>
</dbReference>
<evidence type="ECO:0000256" key="1">
    <source>
        <dbReference type="ARBA" id="ARBA00001947"/>
    </source>
</evidence>
<evidence type="ECO:0000256" key="7">
    <source>
        <dbReference type="ARBA" id="ARBA00023015"/>
    </source>
</evidence>
<keyword evidence="4" id="KW-0479">Metal-binding</keyword>
<evidence type="ECO:0000256" key="6">
    <source>
        <dbReference type="ARBA" id="ARBA00022833"/>
    </source>
</evidence>
<dbReference type="Pfam" id="PF12833">
    <property type="entry name" value="HTH_18"/>
    <property type="match status" value="1"/>
</dbReference>
<keyword evidence="11" id="KW-0234">DNA repair</keyword>
<dbReference type="Gene3D" id="1.10.10.60">
    <property type="entry name" value="Homeodomain-like"/>
    <property type="match status" value="2"/>
</dbReference>
<dbReference type="SUPFAM" id="SSF46689">
    <property type="entry name" value="Homeodomain-like"/>
    <property type="match status" value="2"/>
</dbReference>
<dbReference type="AlphaFoldDB" id="A0A1R1C0I1"/>
<proteinExistence type="predicted"/>
<dbReference type="InterPro" id="IPR035451">
    <property type="entry name" value="Ada-like_dom_sf"/>
</dbReference>
<evidence type="ECO:0000256" key="11">
    <source>
        <dbReference type="ARBA" id="ARBA00023204"/>
    </source>
</evidence>
<dbReference type="PRINTS" id="PR00032">
    <property type="entry name" value="HTHARAC"/>
</dbReference>
<dbReference type="InterPro" id="IPR004026">
    <property type="entry name" value="Ada_DNA_repair_Zn-bd"/>
</dbReference>
<keyword evidence="3" id="KW-0808">Transferase</keyword>
<reference evidence="13 14" key="1">
    <citation type="submission" date="2016-11" db="EMBL/GenBank/DDBJ databases">
        <title>Paenibacillus species isolates.</title>
        <authorList>
            <person name="Beno S.M."/>
        </authorList>
    </citation>
    <scope>NUCLEOTIDE SEQUENCE [LARGE SCALE GENOMIC DNA]</scope>
    <source>
        <strain evidence="13 14">FSL H8-0246</strain>
    </source>
</reference>
<dbReference type="GO" id="GO:0003700">
    <property type="term" value="F:DNA-binding transcription factor activity"/>
    <property type="evidence" value="ECO:0007669"/>
    <property type="project" value="InterPro"/>
</dbReference>
<dbReference type="SUPFAM" id="SSF57884">
    <property type="entry name" value="Ada DNA repair protein, N-terminal domain (N-Ada 10)"/>
    <property type="match status" value="1"/>
</dbReference>
<dbReference type="InterPro" id="IPR020449">
    <property type="entry name" value="Tscrpt_reg_AraC-type_HTH"/>
</dbReference>
<dbReference type="PANTHER" id="PTHR43280">
    <property type="entry name" value="ARAC-FAMILY TRANSCRIPTIONAL REGULATOR"/>
    <property type="match status" value="1"/>
</dbReference>
<keyword evidence="9" id="KW-0010">Activator</keyword>
<dbReference type="SMART" id="SM00342">
    <property type="entry name" value="HTH_ARAC"/>
    <property type="match status" value="1"/>
</dbReference>
<dbReference type="Proteomes" id="UP000187134">
    <property type="component" value="Unassembled WGS sequence"/>
</dbReference>
<dbReference type="FunFam" id="3.40.10.10:FF:000001">
    <property type="entry name" value="DNA-3-methyladenine glycosylase 2"/>
    <property type="match status" value="1"/>
</dbReference>
<keyword evidence="5" id="KW-0227">DNA damage</keyword>
<evidence type="ECO:0000256" key="3">
    <source>
        <dbReference type="ARBA" id="ARBA00022679"/>
    </source>
</evidence>
<dbReference type="GO" id="GO:0043565">
    <property type="term" value="F:sequence-specific DNA binding"/>
    <property type="evidence" value="ECO:0007669"/>
    <property type="project" value="InterPro"/>
</dbReference>
<gene>
    <name evidence="13" type="ORF">BK131_11195</name>
</gene>
<keyword evidence="2" id="KW-0489">Methyltransferase</keyword>
<evidence type="ECO:0000313" key="13">
    <source>
        <dbReference type="EMBL" id="OMF15595.1"/>
    </source>
</evidence>
<dbReference type="GO" id="GO:0032259">
    <property type="term" value="P:methylation"/>
    <property type="evidence" value="ECO:0007669"/>
    <property type="project" value="UniProtKB-KW"/>
</dbReference>
<evidence type="ECO:0000259" key="12">
    <source>
        <dbReference type="PROSITE" id="PS01124"/>
    </source>
</evidence>
<dbReference type="GO" id="GO:0008270">
    <property type="term" value="F:zinc ion binding"/>
    <property type="evidence" value="ECO:0007669"/>
    <property type="project" value="InterPro"/>
</dbReference>
<evidence type="ECO:0000256" key="4">
    <source>
        <dbReference type="ARBA" id="ARBA00022723"/>
    </source>
</evidence>
<organism evidence="13 14">
    <name type="scientific">Paenibacillus amylolyticus</name>
    <dbReference type="NCBI Taxonomy" id="1451"/>
    <lineage>
        <taxon>Bacteria</taxon>
        <taxon>Bacillati</taxon>
        <taxon>Bacillota</taxon>
        <taxon>Bacilli</taxon>
        <taxon>Bacillales</taxon>
        <taxon>Paenibacillaceae</taxon>
        <taxon>Paenibacillus</taxon>
    </lineage>
</organism>
<dbReference type="GO" id="GO:0006307">
    <property type="term" value="P:DNA alkylation repair"/>
    <property type="evidence" value="ECO:0007669"/>
    <property type="project" value="UniProtKB-ARBA"/>
</dbReference>
<comment type="cofactor">
    <cofactor evidence="1">
        <name>Zn(2+)</name>
        <dbReference type="ChEBI" id="CHEBI:29105"/>
    </cofactor>
</comment>
<keyword evidence="10" id="KW-0804">Transcription</keyword>
<dbReference type="Pfam" id="PF02805">
    <property type="entry name" value="Ada_Zn_binding"/>
    <property type="match status" value="1"/>
</dbReference>
<dbReference type="GO" id="GO:0008168">
    <property type="term" value="F:methyltransferase activity"/>
    <property type="evidence" value="ECO:0007669"/>
    <property type="project" value="UniProtKB-KW"/>
</dbReference>
<dbReference type="PIRSF" id="PIRSF000408">
    <property type="entry name" value="Alkyltransferas_AdaA"/>
    <property type="match status" value="1"/>
</dbReference>
<evidence type="ECO:0000313" key="14">
    <source>
        <dbReference type="Proteomes" id="UP000187134"/>
    </source>
</evidence>
<dbReference type="PANTHER" id="PTHR43280:SF28">
    <property type="entry name" value="HTH-TYPE TRANSCRIPTIONAL ACTIVATOR RHAS"/>
    <property type="match status" value="1"/>
</dbReference>
<feature type="domain" description="HTH araC/xylS-type" evidence="12">
    <location>
        <begin position="95"/>
        <end position="193"/>
    </location>
</feature>
<accession>A0A1R1C0I1</accession>
<dbReference type="PROSITE" id="PS01124">
    <property type="entry name" value="HTH_ARAC_FAMILY_2"/>
    <property type="match status" value="1"/>
</dbReference>
<keyword evidence="8" id="KW-0238">DNA-binding</keyword>
<dbReference type="InterPro" id="IPR018062">
    <property type="entry name" value="HTH_AraC-typ_CS"/>
</dbReference>
<evidence type="ECO:0000256" key="10">
    <source>
        <dbReference type="ARBA" id="ARBA00023163"/>
    </source>
</evidence>
<sequence>MSTVDSRDQDRILPESIEEKYWHAIIHNDNSYDGTFFYGVQTTGIFCRPSCKSRAPKVENVLIFHHAEEALARKFRPCKRCKPTGERVPDQEWIYGITDYIEHHYAEPLTLDVLATVSHGSPYHLHRVFKRITGRTPVQYIQDKRITEARKLLEHTGLTVTDIGRHVGIPNSAYFITVFRKHTGLTPAHYRERHENL</sequence>
<dbReference type="EMBL" id="MRTJ01000002">
    <property type="protein sequence ID" value="OMF15595.1"/>
    <property type="molecule type" value="Genomic_DNA"/>
</dbReference>
<dbReference type="PROSITE" id="PS00041">
    <property type="entry name" value="HTH_ARAC_FAMILY_1"/>
    <property type="match status" value="1"/>
</dbReference>
<keyword evidence="6" id="KW-0862">Zinc</keyword>
<keyword evidence="7" id="KW-0805">Transcription regulation</keyword>
<evidence type="ECO:0000256" key="8">
    <source>
        <dbReference type="ARBA" id="ARBA00023125"/>
    </source>
</evidence>
<evidence type="ECO:0000256" key="5">
    <source>
        <dbReference type="ARBA" id="ARBA00022763"/>
    </source>
</evidence>
<protein>
    <submittedName>
        <fullName evidence="13">AraC family transcriptional regulator</fullName>
    </submittedName>
</protein>
<dbReference type="InterPro" id="IPR009057">
    <property type="entry name" value="Homeodomain-like_sf"/>
</dbReference>